<dbReference type="eggNOG" id="COG1357">
    <property type="taxonomic scope" value="Bacteria"/>
</dbReference>
<dbReference type="KEGG" id="cch:Cag_1224"/>
<feature type="transmembrane region" description="Helical" evidence="1">
    <location>
        <begin position="72"/>
        <end position="94"/>
    </location>
</feature>
<protein>
    <submittedName>
        <fullName evidence="2">Uncharacterized low-complexity proteins-like protein</fullName>
    </submittedName>
</protein>
<dbReference type="SUPFAM" id="SSF141571">
    <property type="entry name" value="Pentapeptide repeat-like"/>
    <property type="match status" value="1"/>
</dbReference>
<dbReference type="EMBL" id="CP000108">
    <property type="protein sequence ID" value="ABB28486.1"/>
    <property type="molecule type" value="Genomic_DNA"/>
</dbReference>
<accession>Q3AR89</accession>
<dbReference type="OrthoDB" id="5556778at2"/>
<feature type="transmembrane region" description="Helical" evidence="1">
    <location>
        <begin position="340"/>
        <end position="360"/>
    </location>
</feature>
<dbReference type="Gene3D" id="2.160.20.80">
    <property type="entry name" value="E3 ubiquitin-protein ligase SopA"/>
    <property type="match status" value="1"/>
</dbReference>
<feature type="transmembrane region" description="Helical" evidence="1">
    <location>
        <begin position="273"/>
        <end position="294"/>
    </location>
</feature>
<dbReference type="InterPro" id="IPR001646">
    <property type="entry name" value="5peptide_repeat"/>
</dbReference>
<feature type="transmembrane region" description="Helical" evidence="1">
    <location>
        <begin position="181"/>
        <end position="200"/>
    </location>
</feature>
<evidence type="ECO:0000313" key="2">
    <source>
        <dbReference type="EMBL" id="ABB28486.1"/>
    </source>
</evidence>
<gene>
    <name evidence="2" type="ordered locus">Cag_1224</name>
</gene>
<dbReference type="InterPro" id="IPR051082">
    <property type="entry name" value="Pentapeptide-BTB/POZ_domain"/>
</dbReference>
<evidence type="ECO:0000256" key="1">
    <source>
        <dbReference type="SAM" id="Phobius"/>
    </source>
</evidence>
<feature type="transmembrane region" description="Helical" evidence="1">
    <location>
        <begin position="243"/>
        <end position="261"/>
    </location>
</feature>
<proteinExistence type="predicted"/>
<feature type="transmembrane region" description="Helical" evidence="1">
    <location>
        <begin position="37"/>
        <end position="60"/>
    </location>
</feature>
<dbReference type="HOGENOM" id="CLU_375449_0_0_10"/>
<dbReference type="AlphaFoldDB" id="Q3AR89"/>
<keyword evidence="1" id="KW-1133">Transmembrane helix</keyword>
<dbReference type="STRING" id="340177.Cag_1224"/>
<organism evidence="2">
    <name type="scientific">Chlorobium chlorochromatii (strain CaD3)</name>
    <dbReference type="NCBI Taxonomy" id="340177"/>
    <lineage>
        <taxon>Bacteria</taxon>
        <taxon>Pseudomonadati</taxon>
        <taxon>Chlorobiota</taxon>
        <taxon>Chlorobiia</taxon>
        <taxon>Chlorobiales</taxon>
        <taxon>Chlorobiaceae</taxon>
        <taxon>Chlorobium/Pelodictyon group</taxon>
        <taxon>Chlorobium</taxon>
    </lineage>
</organism>
<sequence>MTTPDPQVKPSTLPNDPLTLLEVANHSSERLAVQHTAFIAACVYVLIIVFGTTDLDLLIGKGVRLPFVDVEVPIVGFFAFVPFILVLVHFNLLLQLQLLSRKLFAFDATVPQDDGIGGLRDRLHIFAFTYYLAGNPSRLVKPFLAIMVSITLVLLPLFVLFAMQLQFLAYQDEVITWMQRFALWLDIALINIFLPTMLHPKDDWKSYWRNVIACYVPHRRVWLSFLLLYVGTNICLFASKKEILLIGIALLVLSLLLLPILRGWKATHKVQKIIIPILIIVTFAIIALLFLVEVRDWIEITITSFISTETIREKVFPLSFILYALIIVLTVLWQQSAPRGSFALVVTLFLGTLFPLAFMVDGEHLEKIIAKGENATFLSNVLQDKRRLNLSEQHLFAKALKPEIITLISDGKWKEALPQIEPINLQGRHLRHAELNQAMLLGADLRFADLQGAYLSDADLQGAYLSDADLQGAHLRQAELQGAHLRQANLQGAYLRQADLQDANLSYTNLQGADFIGADLQGADLRFAHLQGANLFGAHLQGAYLFVAHLQGAYLSGAHLQGADLSAAHLQGADLFGANLYAADIRRANTTLVDAQNIRLEPLSEKEATELRTTLKPLIKDNEDYNEVAERIKKATAPHGEIPYFESILAEKNTPLRYKKCYNAENSAERRAFTKQLHPYLVSLASQSPEIARGIIQQIPISEPNTSSRKGLAAELAKHLNDPKCKGLYELRDDEKEELRNWKEE</sequence>
<dbReference type="PANTHER" id="PTHR14136">
    <property type="entry name" value="BTB_POZ DOMAIN-CONTAINING PROTEIN KCTD9"/>
    <property type="match status" value="1"/>
</dbReference>
<name>Q3AR89_CHLCH</name>
<feature type="transmembrane region" description="Helical" evidence="1">
    <location>
        <begin position="315"/>
        <end position="334"/>
    </location>
</feature>
<feature type="transmembrane region" description="Helical" evidence="1">
    <location>
        <begin position="220"/>
        <end position="238"/>
    </location>
</feature>
<dbReference type="PANTHER" id="PTHR14136:SF17">
    <property type="entry name" value="BTB_POZ DOMAIN-CONTAINING PROTEIN KCTD9"/>
    <property type="match status" value="1"/>
</dbReference>
<dbReference type="Pfam" id="PF00805">
    <property type="entry name" value="Pentapeptide"/>
    <property type="match status" value="3"/>
</dbReference>
<feature type="transmembrane region" description="Helical" evidence="1">
    <location>
        <begin position="143"/>
        <end position="169"/>
    </location>
</feature>
<reference evidence="2" key="1">
    <citation type="submission" date="2005-08" db="EMBL/GenBank/DDBJ databases">
        <title>Complete sequence of Chlorobium chlorochromatii CaD3.</title>
        <authorList>
            <person name="Copeland A."/>
            <person name="Lucas S."/>
            <person name="Lapidus A."/>
            <person name="Barry K."/>
            <person name="Detter J.C."/>
            <person name="Glavina T."/>
            <person name="Hammon N."/>
            <person name="Israni S."/>
            <person name="Pitluck S."/>
            <person name="Bryant D."/>
            <person name="Schmutz J."/>
            <person name="Larimer F."/>
            <person name="Land M."/>
            <person name="Kyrpides N."/>
            <person name="Ivanova N."/>
            <person name="Richardson P."/>
        </authorList>
    </citation>
    <scope>NUCLEOTIDE SEQUENCE [LARGE SCALE GENOMIC DNA]</scope>
    <source>
        <strain evidence="2">CaD3</strain>
    </source>
</reference>
<keyword evidence="1" id="KW-0812">Transmembrane</keyword>
<keyword evidence="1" id="KW-0472">Membrane</keyword>